<dbReference type="KEGG" id="ssl:SS1G_09072"/>
<feature type="domain" description="RING-type" evidence="7">
    <location>
        <begin position="107"/>
        <end position="158"/>
    </location>
</feature>
<dbReference type="VEuPathDB" id="FungiDB:sscle_14g101750"/>
<accession>A0A1D9QKC4</accession>
<evidence type="ECO:0000256" key="5">
    <source>
        <dbReference type="SAM" id="MobiDB-lite"/>
    </source>
</evidence>
<dbReference type="PROSITE" id="PS50016">
    <property type="entry name" value="ZF_PHD_2"/>
    <property type="match status" value="1"/>
</dbReference>
<dbReference type="PANTHER" id="PTHR12360">
    <property type="entry name" value="NUCLEAR TRANSCRIPTION FACTOR, X-BOX BINDING 1 NFX1"/>
    <property type="match status" value="1"/>
</dbReference>
<dbReference type="SUPFAM" id="SSF57850">
    <property type="entry name" value="RING/U-box"/>
    <property type="match status" value="1"/>
</dbReference>
<evidence type="ECO:0008006" key="10">
    <source>
        <dbReference type="Google" id="ProtNLM"/>
    </source>
</evidence>
<evidence type="ECO:0000256" key="2">
    <source>
        <dbReference type="ARBA" id="ARBA00022771"/>
    </source>
</evidence>
<proteinExistence type="predicted"/>
<dbReference type="GO" id="GO:0003700">
    <property type="term" value="F:DNA-binding transcription factor activity"/>
    <property type="evidence" value="ECO:0007669"/>
    <property type="project" value="InterPro"/>
</dbReference>
<dbReference type="PROSITE" id="PS50089">
    <property type="entry name" value="ZF_RING_2"/>
    <property type="match status" value="1"/>
</dbReference>
<dbReference type="GO" id="GO:0008270">
    <property type="term" value="F:zinc ion binding"/>
    <property type="evidence" value="ECO:0007669"/>
    <property type="project" value="UniProtKB-KW"/>
</dbReference>
<dbReference type="Proteomes" id="UP000177798">
    <property type="component" value="Chromosome 14"/>
</dbReference>
<feature type="compositionally biased region" description="Basic and acidic residues" evidence="5">
    <location>
        <begin position="19"/>
        <end position="37"/>
    </location>
</feature>
<feature type="compositionally biased region" description="Polar residues" evidence="5">
    <location>
        <begin position="40"/>
        <end position="56"/>
    </location>
</feature>
<keyword evidence="2 4" id="KW-0863">Zinc-finger</keyword>
<dbReference type="OMA" id="FIRVFDT"/>
<protein>
    <recommendedName>
        <fullName evidence="10">RING-type domain-containing protein</fullName>
    </recommendedName>
</protein>
<feature type="region of interest" description="Disordered" evidence="5">
    <location>
        <begin position="19"/>
        <end position="72"/>
    </location>
</feature>
<keyword evidence="3" id="KW-0862">Zinc</keyword>
<gene>
    <name evidence="8" type="ORF">sscle_14g101750</name>
</gene>
<dbReference type="EMBL" id="CP017827">
    <property type="protein sequence ID" value="APA15405.1"/>
    <property type="molecule type" value="Genomic_DNA"/>
</dbReference>
<evidence type="ECO:0000313" key="9">
    <source>
        <dbReference type="Proteomes" id="UP000177798"/>
    </source>
</evidence>
<evidence type="ECO:0000313" key="8">
    <source>
        <dbReference type="EMBL" id="APA15405.1"/>
    </source>
</evidence>
<sequence length="535" mass="61738">MASNTTNWLTTSSWPIRRRSTDDPFHDSHGDPFDDRYATPLQNIESGSTRRMSTQTQQRDESRQSSVSSKESRILEDIRNGNYVQYQHLNIEEFYPAHAYDHSSQICSICFEAVRFTPDHYLWHCKDCYVITHYKCALSWANANRTERSSAWKCPQCRGVKSSKPDGKCWCGNGNPIYDHSTIPNACIYGICGNNSRCFHGNKSTCQKSCHPGPFKVLNFFTEVLNGTPEQIGVRYKPVRTVVGEALITCTFLGIYILPIVAVVGGPDIYWYYQMKDSCEGFDTRVKMGTHFAESKYDLHSLNASIEDQTFYLAPVIAPEIDSNATYQYFHRFSGDTANMAHFTVDVDVDNGVWRWGTFDGPDERTKWWAANRKDDEKVLPIFENITLTEYWNGIIEEGNGHLWLPDYDIVIQGIELARKHRQIEPFIRVFDTVHTSEAYLEKLLAEEWNWSPEYNRNIVMRTASFGHGRQRLDMCIKEDFYLTEEGLEQEFDGVSNPSIVPLAIVAAYRMRMSEKYMLDSGIKERHNEKRSLED</sequence>
<dbReference type="RefSeq" id="XP_001590307.1">
    <property type="nucleotide sequence ID" value="XM_001590257.1"/>
</dbReference>
<reference evidence="9" key="1">
    <citation type="journal article" date="2017" name="Genome Biol. Evol.">
        <title>The complete genome sequence of the phytopathogenic fungus Sclerotinia sclerotiorum reveals insights into the genome architecture of broad host range pathogens.</title>
        <authorList>
            <person name="Derbyshire M."/>
            <person name="Denton-Giles M."/>
            <person name="Hegedus D."/>
            <person name="Seifbarghy S."/>
            <person name="Rollins J."/>
            <person name="van Kan J."/>
            <person name="Seidl M.F."/>
            <person name="Faino L."/>
            <person name="Mbengue M."/>
            <person name="Navaud O."/>
            <person name="Raffaele S."/>
            <person name="Hammond-Kosack K."/>
            <person name="Heard S."/>
            <person name="Oliver R."/>
        </authorList>
    </citation>
    <scope>NUCLEOTIDE SEQUENCE [LARGE SCALE GENOMIC DNA]</scope>
    <source>
        <strain evidence="9">ATCC 18683 / 1980 / Ss-1</strain>
    </source>
</reference>
<dbReference type="PANTHER" id="PTHR12360:SF12">
    <property type="entry name" value="TRANSCRIPTIONAL REPRESSOR NF-X1"/>
    <property type="match status" value="1"/>
</dbReference>
<dbReference type="InterPro" id="IPR019787">
    <property type="entry name" value="Znf_PHD-finger"/>
</dbReference>
<evidence type="ECO:0000256" key="3">
    <source>
        <dbReference type="ARBA" id="ARBA00022833"/>
    </source>
</evidence>
<evidence type="ECO:0000259" key="7">
    <source>
        <dbReference type="PROSITE" id="PS50089"/>
    </source>
</evidence>
<feature type="domain" description="PHD-type" evidence="6">
    <location>
        <begin position="104"/>
        <end position="160"/>
    </location>
</feature>
<evidence type="ECO:0000259" key="6">
    <source>
        <dbReference type="PROSITE" id="PS50016"/>
    </source>
</evidence>
<dbReference type="InterPro" id="IPR034078">
    <property type="entry name" value="NFX1_fam"/>
</dbReference>
<evidence type="ECO:0000256" key="1">
    <source>
        <dbReference type="ARBA" id="ARBA00022723"/>
    </source>
</evidence>
<name>A0A1D9QKC4_SCLS1</name>
<dbReference type="InterPro" id="IPR001841">
    <property type="entry name" value="Znf_RING"/>
</dbReference>
<keyword evidence="1" id="KW-0479">Metal-binding</keyword>
<evidence type="ECO:0000256" key="4">
    <source>
        <dbReference type="PROSITE-ProRule" id="PRU00175"/>
    </source>
</evidence>
<dbReference type="OrthoDB" id="6512771at2759"/>
<dbReference type="AlphaFoldDB" id="A0A1D9QKC4"/>
<organism evidence="8 9">
    <name type="scientific">Sclerotinia sclerotiorum (strain ATCC 18683 / 1980 / Ss-1)</name>
    <name type="common">White mold</name>
    <name type="synonym">Whetzelinia sclerotiorum</name>
    <dbReference type="NCBI Taxonomy" id="665079"/>
    <lineage>
        <taxon>Eukaryota</taxon>
        <taxon>Fungi</taxon>
        <taxon>Dikarya</taxon>
        <taxon>Ascomycota</taxon>
        <taxon>Pezizomycotina</taxon>
        <taxon>Leotiomycetes</taxon>
        <taxon>Helotiales</taxon>
        <taxon>Sclerotiniaceae</taxon>
        <taxon>Sclerotinia</taxon>
    </lineage>
</organism>